<comment type="caution">
    <text evidence="7">The sequence shown here is derived from an EMBL/GenBank/DDBJ whole genome shotgun (WGS) entry which is preliminary data.</text>
</comment>
<gene>
    <name evidence="7" type="ORF">RGD00_11435</name>
</gene>
<organism evidence="7 8">
    <name type="scientific">Ruixingdingia sedimenti</name>
    <dbReference type="NCBI Taxonomy" id="3073604"/>
    <lineage>
        <taxon>Bacteria</taxon>
        <taxon>Pseudomonadati</taxon>
        <taxon>Pseudomonadota</taxon>
        <taxon>Alphaproteobacteria</taxon>
        <taxon>Rhodobacterales</taxon>
        <taxon>Paracoccaceae</taxon>
        <taxon>Ruixingdingia</taxon>
    </lineage>
</organism>
<keyword evidence="8" id="KW-1185">Reference proteome</keyword>
<dbReference type="InterPro" id="IPR009915">
    <property type="entry name" value="NnrU_dom"/>
</dbReference>
<feature type="domain" description="NnrU" evidence="6">
    <location>
        <begin position="7"/>
        <end position="224"/>
    </location>
</feature>
<comment type="subcellular location">
    <subcellularLocation>
        <location evidence="1">Membrane</location>
        <topology evidence="1">Multi-pass membrane protein</topology>
    </subcellularLocation>
</comment>
<dbReference type="Pfam" id="PF07298">
    <property type="entry name" value="NnrU"/>
    <property type="match status" value="1"/>
</dbReference>
<protein>
    <submittedName>
        <fullName evidence="7">NnrU family protein</fullName>
    </submittedName>
</protein>
<evidence type="ECO:0000256" key="2">
    <source>
        <dbReference type="ARBA" id="ARBA00022692"/>
    </source>
</evidence>
<evidence type="ECO:0000313" key="7">
    <source>
        <dbReference type="EMBL" id="MDR5653223.1"/>
    </source>
</evidence>
<dbReference type="Proteomes" id="UP001247754">
    <property type="component" value="Unassembled WGS sequence"/>
</dbReference>
<evidence type="ECO:0000259" key="6">
    <source>
        <dbReference type="Pfam" id="PF07298"/>
    </source>
</evidence>
<dbReference type="EMBL" id="JAVKPH010000011">
    <property type="protein sequence ID" value="MDR5653223.1"/>
    <property type="molecule type" value="Genomic_DNA"/>
</dbReference>
<name>A0ABU1F8L6_9RHOB</name>
<feature type="transmembrane region" description="Helical" evidence="5">
    <location>
        <begin position="140"/>
        <end position="160"/>
    </location>
</feature>
<evidence type="ECO:0000256" key="3">
    <source>
        <dbReference type="ARBA" id="ARBA00022989"/>
    </source>
</evidence>
<dbReference type="RefSeq" id="WP_310457465.1">
    <property type="nucleotide sequence ID" value="NZ_JAVKPH010000011.1"/>
</dbReference>
<evidence type="ECO:0000256" key="5">
    <source>
        <dbReference type="SAM" id="Phobius"/>
    </source>
</evidence>
<evidence type="ECO:0000313" key="8">
    <source>
        <dbReference type="Proteomes" id="UP001247754"/>
    </source>
</evidence>
<evidence type="ECO:0000256" key="4">
    <source>
        <dbReference type="ARBA" id="ARBA00023136"/>
    </source>
</evidence>
<accession>A0ABU1F8L6</accession>
<proteinExistence type="predicted"/>
<keyword evidence="3 5" id="KW-1133">Transmembrane helix</keyword>
<reference evidence="7 8" key="1">
    <citation type="submission" date="2023-09" db="EMBL/GenBank/DDBJ databases">
        <title>Xinfangfangia sedmenti sp. nov., isolated the sedment.</title>
        <authorList>
            <person name="Xu L."/>
        </authorList>
    </citation>
    <scope>NUCLEOTIDE SEQUENCE [LARGE SCALE GENOMIC DNA]</scope>
    <source>
        <strain evidence="7 8">LG-4</strain>
    </source>
</reference>
<feature type="transmembrane region" description="Helical" evidence="5">
    <location>
        <begin position="75"/>
        <end position="94"/>
    </location>
</feature>
<feature type="transmembrane region" description="Helical" evidence="5">
    <location>
        <begin position="41"/>
        <end position="63"/>
    </location>
</feature>
<evidence type="ECO:0000256" key="1">
    <source>
        <dbReference type="ARBA" id="ARBA00004141"/>
    </source>
</evidence>
<feature type="transmembrane region" description="Helical" evidence="5">
    <location>
        <begin position="199"/>
        <end position="217"/>
    </location>
</feature>
<keyword evidence="4 5" id="KW-0472">Membrane</keyword>
<keyword evidence="2 5" id="KW-0812">Transmembrane</keyword>
<sequence>MAGWGEFVLAYAAFLLSHVIPTRPAIRDPAAAVLGQRGFTLAYSLLSVVLLTWLIVAAGRAPYVGLWDHAVWQRWAVNLAMPVALALVVFGLGAPNPLSFGGRAAGFDPDRPGIAGVARHPLLWALLLWASAHMIANGDLAHVLLFGGFALFSAMGMRMIDRRKRRRMPDWAQLAARTSAFPFAALMTGRWRPRGGPSVWRLAVWLAVWLALLWLHLPVIGADPLP</sequence>